<organism evidence="2 4">
    <name type="scientific">Neospora caninum (strain Liverpool)</name>
    <dbReference type="NCBI Taxonomy" id="572307"/>
    <lineage>
        <taxon>Eukaryota</taxon>
        <taxon>Sar</taxon>
        <taxon>Alveolata</taxon>
        <taxon>Apicomplexa</taxon>
        <taxon>Conoidasida</taxon>
        <taxon>Coccidia</taxon>
        <taxon>Eucoccidiorida</taxon>
        <taxon>Eimeriorina</taxon>
        <taxon>Sarcocystidae</taxon>
        <taxon>Neospora</taxon>
    </lineage>
</organism>
<dbReference type="RefSeq" id="XP_003886184.1">
    <property type="nucleotide sequence ID" value="XM_003886135.1"/>
</dbReference>
<dbReference type="Gene3D" id="3.40.50.880">
    <property type="match status" value="1"/>
</dbReference>
<feature type="compositionally biased region" description="Basic and acidic residues" evidence="1">
    <location>
        <begin position="326"/>
        <end position="339"/>
    </location>
</feature>
<feature type="region of interest" description="Disordered" evidence="1">
    <location>
        <begin position="482"/>
        <end position="703"/>
    </location>
</feature>
<dbReference type="Proteomes" id="UP000007494">
    <property type="component" value="Chromosome XII"/>
</dbReference>
<feature type="compositionally biased region" description="Basic and acidic residues" evidence="1">
    <location>
        <begin position="731"/>
        <end position="740"/>
    </location>
</feature>
<sequence length="844" mass="88327">MKACKEATPDSGVTPGEPLSPFSSVLVVLSSEKRLYAQTPSPTAAGAETHSPCVSSGRAYRPSSLEFLAEAGISVTSLLSIHSVLTSSGLGYQIATPAGAQPAICNVDSVADLESDSRLPRELLAKLKSPVALRAVKLENVAGLLLPHHLGAAIDLFNSSALGSLLAALSTNQDKFVCSIGYGGFALAAKRPSGLREEVGSGPAGRKKTRAGSSFPFANYTLTGISPFDECRYPFFGHLPCMLQELLESQGAAFASFECTDTPGMLVDRNLVSGANEASTTLCVQTFALLLCCRKASLLAKTAESEAQRLRELGESADAGAPRSVLTEREKHESEDAKRWAAAGSAVQQLAGAASQAEQTKQAYRAPIGSDPPRAVASAADTPAARFGRDASPQTRLSNVESDAREQDRNEVGDSPLPGHFSDANSPAFTHANGLGTGRVRWTGEASNRREAADSRAGLERGACGECGEAWEFKGSQEAARAKREVAAERADPSESHEAVPGEHSPGETTSSRQGRPNDGGRLTHASSSGDSRAGNLDLEMKEDSKTGSRLSHAVTSGEDWGSFDLPSERRAGLDSSPGDSSGSAGLADSLRGSRLELLPNAATQSEAHSLGSSRDDAPRGASLNASQKWAQPAAGKAVPQGVVPGGSFLLDAQSFSPLRDSERRSPKARGEETEGASQVSDGAAKTESDSRLGHTPGFSGDALFSLSTRERSSSFANHATPANVFGPPRDMAEDERTRGVWEGGSAVESEDLFSSASSSAATRTGPGEKTLEELTAKSAAADPFENGGFEERVDLFQIHDARGPAASRAAWTGQSGERSWQESATGQMPAIDPVAEARRWSQW</sequence>
<feature type="compositionally biased region" description="Polar residues" evidence="1">
    <location>
        <begin position="813"/>
        <end position="827"/>
    </location>
</feature>
<gene>
    <name evidence="3" type="ORF">BN1204_065840</name>
    <name evidence="2" type="ORF">NCLIV_065840</name>
</gene>
<evidence type="ECO:0000256" key="1">
    <source>
        <dbReference type="SAM" id="MobiDB-lite"/>
    </source>
</evidence>
<dbReference type="VEuPathDB" id="ToxoDB:NCLIV_065840"/>
<feature type="compositionally biased region" description="Low complexity" evidence="1">
    <location>
        <begin position="574"/>
        <end position="593"/>
    </location>
</feature>
<name>F0VR11_NEOCL</name>
<dbReference type="InParanoid" id="F0VR11"/>
<reference evidence="3" key="4">
    <citation type="journal article" date="2015" name="PLoS ONE">
        <title>Comprehensive Evaluation of Toxoplasma gondii VEG and Neospora caninum LIV Genomes with Tachyzoite Stage Transcriptome and Proteome Defines Novel Transcript Features.</title>
        <authorList>
            <person name="Ramaprasad A."/>
            <person name="Mourier T."/>
            <person name="Naeem R."/>
            <person name="Malas T.B."/>
            <person name="Moussa E."/>
            <person name="Panigrahi A."/>
            <person name="Vermont S.J."/>
            <person name="Otto T.D."/>
            <person name="Wastling J."/>
            <person name="Pain A."/>
        </authorList>
    </citation>
    <scope>NUCLEOTIDE SEQUENCE</scope>
    <source>
        <strain evidence="3">Liverpool</strain>
    </source>
</reference>
<feature type="compositionally biased region" description="Basic and acidic residues" evidence="1">
    <location>
        <begin position="482"/>
        <end position="501"/>
    </location>
</feature>
<reference evidence="2" key="2">
    <citation type="submission" date="2011-03" db="EMBL/GenBank/DDBJ databases">
        <title>Comparative genomics and transcriptomics of Neospora caninum and Toxoplasma gondii.</title>
        <authorList>
            <person name="Reid A.J."/>
            <person name="Sohal A."/>
            <person name="Harris D."/>
            <person name="Quail M."/>
            <person name="Sanders M."/>
            <person name="Berriman M."/>
            <person name="Wastling J.M."/>
            <person name="Pain A."/>
        </authorList>
    </citation>
    <scope>NUCLEOTIDE SEQUENCE</scope>
    <source>
        <strain evidence="2">Liverpool</strain>
    </source>
</reference>
<dbReference type="EMBL" id="LN714487">
    <property type="protein sequence ID" value="CEL70915.1"/>
    <property type="molecule type" value="Genomic_DNA"/>
</dbReference>
<feature type="compositionally biased region" description="Basic and acidic residues" evidence="1">
    <location>
        <begin position="660"/>
        <end position="673"/>
    </location>
</feature>
<dbReference type="EMBL" id="FR823393">
    <property type="protein sequence ID" value="CBZ56158.1"/>
    <property type="molecule type" value="Genomic_DNA"/>
</dbReference>
<proteinExistence type="predicted"/>
<evidence type="ECO:0000313" key="3">
    <source>
        <dbReference type="EMBL" id="CEL70915.1"/>
    </source>
</evidence>
<keyword evidence="4" id="KW-1185">Reference proteome</keyword>
<dbReference type="AlphaFoldDB" id="F0VR11"/>
<evidence type="ECO:0000313" key="2">
    <source>
        <dbReference type="EMBL" id="CBZ56158.1"/>
    </source>
</evidence>
<reference evidence="2" key="1">
    <citation type="submission" date="2011-02" db="EMBL/GenBank/DDBJ databases">
        <authorList>
            <person name="Aslett M."/>
        </authorList>
    </citation>
    <scope>NUCLEOTIDE SEQUENCE</scope>
    <source>
        <strain evidence="2">Liverpool</strain>
    </source>
</reference>
<protein>
    <submittedName>
        <fullName evidence="3">Parkinson disease 7 domain containing 1 family protein</fullName>
    </submittedName>
</protein>
<feature type="compositionally biased region" description="Basic and acidic residues" evidence="1">
    <location>
        <begin position="402"/>
        <end position="412"/>
    </location>
</feature>
<dbReference type="InterPro" id="IPR029062">
    <property type="entry name" value="Class_I_gatase-like"/>
</dbReference>
<dbReference type="GeneID" id="13445381"/>
<feature type="region of interest" description="Disordered" evidence="1">
    <location>
        <begin position="806"/>
        <end position="844"/>
    </location>
</feature>
<feature type="compositionally biased region" description="Polar residues" evidence="1">
    <location>
        <begin position="392"/>
        <end position="401"/>
    </location>
</feature>
<feature type="region of interest" description="Disordered" evidence="1">
    <location>
        <begin position="313"/>
        <end position="460"/>
    </location>
</feature>
<feature type="compositionally biased region" description="Basic and acidic residues" evidence="1">
    <location>
        <begin position="447"/>
        <end position="459"/>
    </location>
</feature>
<dbReference type="OrthoDB" id="543156at2759"/>
<reference evidence="4" key="3">
    <citation type="journal article" date="2012" name="PLoS Pathog.">
        <title>Comparative genomics of the apicomplexan parasites Toxoplasma gondii and Neospora caninum: Coccidia differing in host range and transmission strategy.</title>
        <authorList>
            <person name="Reid A.J."/>
            <person name="Vermont S.J."/>
            <person name="Cotton J.A."/>
            <person name="Harris D."/>
            <person name="Hill-Cawthorne G.A."/>
            <person name="Konen-Waisman S."/>
            <person name="Latham S.M."/>
            <person name="Mourier T."/>
            <person name="Norton R."/>
            <person name="Quail M.A."/>
            <person name="Sanders M."/>
            <person name="Shanmugam D."/>
            <person name="Sohal A."/>
            <person name="Wasmuth J.D."/>
            <person name="Brunk B."/>
            <person name="Grigg M.E."/>
            <person name="Howard J.C."/>
            <person name="Parkinson J."/>
            <person name="Roos D.S."/>
            <person name="Trees A.J."/>
            <person name="Berriman M."/>
            <person name="Pain A."/>
            <person name="Wastling J.M."/>
        </authorList>
    </citation>
    <scope>NUCLEOTIDE SEQUENCE [LARGE SCALE GENOMIC DNA]</scope>
    <source>
        <strain evidence="4">Liverpool</strain>
    </source>
</reference>
<evidence type="ECO:0000313" key="4">
    <source>
        <dbReference type="Proteomes" id="UP000007494"/>
    </source>
</evidence>
<feature type="region of interest" description="Disordered" evidence="1">
    <location>
        <begin position="715"/>
        <end position="770"/>
    </location>
</feature>
<dbReference type="eggNOG" id="ENOG502R04Q">
    <property type="taxonomic scope" value="Eukaryota"/>
</dbReference>
<accession>F0VR11</accession>
<feature type="compositionally biased region" description="Polar residues" evidence="1">
    <location>
        <begin position="602"/>
        <end position="613"/>
    </location>
</feature>
<dbReference type="SUPFAM" id="SSF52317">
    <property type="entry name" value="Class I glutamine amidotransferase-like"/>
    <property type="match status" value="1"/>
</dbReference>